<accession>A0AAD6YKA8</accession>
<organism evidence="2 3">
    <name type="scientific">Mycena pura</name>
    <dbReference type="NCBI Taxonomy" id="153505"/>
    <lineage>
        <taxon>Eukaryota</taxon>
        <taxon>Fungi</taxon>
        <taxon>Dikarya</taxon>
        <taxon>Basidiomycota</taxon>
        <taxon>Agaricomycotina</taxon>
        <taxon>Agaricomycetes</taxon>
        <taxon>Agaricomycetidae</taxon>
        <taxon>Agaricales</taxon>
        <taxon>Marasmiineae</taxon>
        <taxon>Mycenaceae</taxon>
        <taxon>Mycena</taxon>
    </lineage>
</organism>
<dbReference type="AlphaFoldDB" id="A0AAD6YKA8"/>
<protein>
    <recommendedName>
        <fullName evidence="4">RRM domain-containing protein</fullName>
    </recommendedName>
</protein>
<proteinExistence type="predicted"/>
<keyword evidence="3" id="KW-1185">Reference proteome</keyword>
<sequence length="189" mass="20773">IELSNVPPTATPADLRRLISRAQVHGVEDAAIDYYRLEPTGRAYLKLTHPDFLLPSLDALEKVSISGVHPVAEPSSRPSMSTQADGNGLSSELGSDGKHVVVSGLPKAVGPEVVDELLEGFSFPPGEPYIFKLPRCAVCPPPHFTFVSRFLVRLSSVSEAHRLVRQLHMTNFKPAVHETRYPLRARVIY</sequence>
<reference evidence="2" key="1">
    <citation type="submission" date="2023-03" db="EMBL/GenBank/DDBJ databases">
        <title>Massive genome expansion in bonnet fungi (Mycena s.s.) driven by repeated elements and novel gene families across ecological guilds.</title>
        <authorList>
            <consortium name="Lawrence Berkeley National Laboratory"/>
            <person name="Harder C.B."/>
            <person name="Miyauchi S."/>
            <person name="Viragh M."/>
            <person name="Kuo A."/>
            <person name="Thoen E."/>
            <person name="Andreopoulos B."/>
            <person name="Lu D."/>
            <person name="Skrede I."/>
            <person name="Drula E."/>
            <person name="Henrissat B."/>
            <person name="Morin E."/>
            <person name="Kohler A."/>
            <person name="Barry K."/>
            <person name="LaButti K."/>
            <person name="Morin E."/>
            <person name="Salamov A."/>
            <person name="Lipzen A."/>
            <person name="Mereny Z."/>
            <person name="Hegedus B."/>
            <person name="Baldrian P."/>
            <person name="Stursova M."/>
            <person name="Weitz H."/>
            <person name="Taylor A."/>
            <person name="Grigoriev I.V."/>
            <person name="Nagy L.G."/>
            <person name="Martin F."/>
            <person name="Kauserud H."/>
        </authorList>
    </citation>
    <scope>NUCLEOTIDE SEQUENCE</scope>
    <source>
        <strain evidence="2">9144</strain>
    </source>
</reference>
<dbReference type="EMBL" id="JARJCW010000011">
    <property type="protein sequence ID" value="KAJ7219147.1"/>
    <property type="molecule type" value="Genomic_DNA"/>
</dbReference>
<feature type="non-terminal residue" evidence="2">
    <location>
        <position position="1"/>
    </location>
</feature>
<evidence type="ECO:0000256" key="1">
    <source>
        <dbReference type="SAM" id="MobiDB-lite"/>
    </source>
</evidence>
<name>A0AAD6YKA8_9AGAR</name>
<feature type="compositionally biased region" description="Polar residues" evidence="1">
    <location>
        <begin position="76"/>
        <end position="93"/>
    </location>
</feature>
<evidence type="ECO:0008006" key="4">
    <source>
        <dbReference type="Google" id="ProtNLM"/>
    </source>
</evidence>
<evidence type="ECO:0000313" key="3">
    <source>
        <dbReference type="Proteomes" id="UP001219525"/>
    </source>
</evidence>
<feature type="region of interest" description="Disordered" evidence="1">
    <location>
        <begin position="70"/>
        <end position="93"/>
    </location>
</feature>
<evidence type="ECO:0000313" key="2">
    <source>
        <dbReference type="EMBL" id="KAJ7219147.1"/>
    </source>
</evidence>
<dbReference type="Proteomes" id="UP001219525">
    <property type="component" value="Unassembled WGS sequence"/>
</dbReference>
<feature type="non-terminal residue" evidence="2">
    <location>
        <position position="189"/>
    </location>
</feature>
<gene>
    <name evidence="2" type="ORF">GGX14DRAFT_590278</name>
</gene>
<comment type="caution">
    <text evidence="2">The sequence shown here is derived from an EMBL/GenBank/DDBJ whole genome shotgun (WGS) entry which is preliminary data.</text>
</comment>